<accession>A0A316DDU9</accession>
<comment type="caution">
    <text evidence="3">The sequence shown here is derived from an EMBL/GenBank/DDBJ whole genome shotgun (WGS) entry which is preliminary data.</text>
</comment>
<dbReference type="PANTHER" id="PTHR10587">
    <property type="entry name" value="GLYCOSYL TRANSFERASE-RELATED"/>
    <property type="match status" value="1"/>
</dbReference>
<dbReference type="InterPro" id="IPR050248">
    <property type="entry name" value="Polysacc_deacetylase_ArnD"/>
</dbReference>
<reference evidence="3 4" key="1">
    <citation type="submission" date="2018-05" db="EMBL/GenBank/DDBJ databases">
        <title>Genomic Encyclopedia of Type Strains, Phase IV (KMG-IV): sequencing the most valuable type-strain genomes for metagenomic binning, comparative biology and taxonomic classification.</title>
        <authorList>
            <person name="Goeker M."/>
        </authorList>
    </citation>
    <scope>NUCLEOTIDE SEQUENCE [LARGE SCALE GENOMIC DNA]</scope>
    <source>
        <strain evidence="3 4">DSM 18773</strain>
    </source>
</reference>
<dbReference type="OrthoDB" id="62208at2"/>
<gene>
    <name evidence="3" type="ORF">C7459_104174</name>
</gene>
<dbReference type="Proteomes" id="UP000245634">
    <property type="component" value="Unassembled WGS sequence"/>
</dbReference>
<keyword evidence="1" id="KW-0732">Signal</keyword>
<feature type="signal peptide" evidence="1">
    <location>
        <begin position="1"/>
        <end position="21"/>
    </location>
</feature>
<evidence type="ECO:0000313" key="4">
    <source>
        <dbReference type="Proteomes" id="UP000245634"/>
    </source>
</evidence>
<protein>
    <submittedName>
        <fullName evidence="3">Peptidoglycan/xylan/chitin deacetylase (PgdA/CDA1 family)</fullName>
    </submittedName>
</protein>
<dbReference type="EMBL" id="QGGL01000004">
    <property type="protein sequence ID" value="PWK14970.1"/>
    <property type="molecule type" value="Genomic_DNA"/>
</dbReference>
<dbReference type="GO" id="GO:0005975">
    <property type="term" value="P:carbohydrate metabolic process"/>
    <property type="evidence" value="ECO:0007669"/>
    <property type="project" value="InterPro"/>
</dbReference>
<dbReference type="RefSeq" id="WP_109687416.1">
    <property type="nucleotide sequence ID" value="NZ_QGGL01000004.1"/>
</dbReference>
<feature type="domain" description="NodB homology" evidence="2">
    <location>
        <begin position="76"/>
        <end position="271"/>
    </location>
</feature>
<dbReference type="PROSITE" id="PS51677">
    <property type="entry name" value="NODB"/>
    <property type="match status" value="1"/>
</dbReference>
<dbReference type="CDD" id="cd10944">
    <property type="entry name" value="CE4_SmPgdA_like"/>
    <property type="match status" value="1"/>
</dbReference>
<dbReference type="Pfam" id="PF01522">
    <property type="entry name" value="Polysacc_deac_1"/>
    <property type="match status" value="1"/>
</dbReference>
<keyword evidence="4" id="KW-1185">Reference proteome</keyword>
<evidence type="ECO:0000313" key="3">
    <source>
        <dbReference type="EMBL" id="PWK14970.1"/>
    </source>
</evidence>
<dbReference type="InterPro" id="IPR011330">
    <property type="entry name" value="Glyco_hydro/deAcase_b/a-brl"/>
</dbReference>
<dbReference type="PANTHER" id="PTHR10587:SF125">
    <property type="entry name" value="POLYSACCHARIDE DEACETYLASE YHEN-RELATED"/>
    <property type="match status" value="1"/>
</dbReference>
<dbReference type="GO" id="GO:0016810">
    <property type="term" value="F:hydrolase activity, acting on carbon-nitrogen (but not peptide) bonds"/>
    <property type="evidence" value="ECO:0007669"/>
    <property type="project" value="InterPro"/>
</dbReference>
<dbReference type="AlphaFoldDB" id="A0A316DDU9"/>
<name>A0A316DDU9_9BACL</name>
<dbReference type="InterPro" id="IPR002509">
    <property type="entry name" value="NODB_dom"/>
</dbReference>
<evidence type="ECO:0000256" key="1">
    <source>
        <dbReference type="SAM" id="SignalP"/>
    </source>
</evidence>
<proteinExistence type="predicted"/>
<organism evidence="3 4">
    <name type="scientific">Tumebacillus permanentifrigoris</name>
    <dbReference type="NCBI Taxonomy" id="378543"/>
    <lineage>
        <taxon>Bacteria</taxon>
        <taxon>Bacillati</taxon>
        <taxon>Bacillota</taxon>
        <taxon>Bacilli</taxon>
        <taxon>Bacillales</taxon>
        <taxon>Alicyclobacillaceae</taxon>
        <taxon>Tumebacillus</taxon>
    </lineage>
</organism>
<dbReference type="SUPFAM" id="SSF88713">
    <property type="entry name" value="Glycoside hydrolase/deacetylase"/>
    <property type="match status" value="1"/>
</dbReference>
<sequence length="285" mass="31100">MKGYIALGIAAMLVAGGLVNSAISHTEQKSSYQLVTAQTQEALQDPTDEELQYAKATYKPRPLVASPPAVEPIAGKVAYLTFDDGPSENTTHVLDTLRNEHIHATFFVIGTSEPHGQDLMKRIVNEGHAIGNHTYSHNYNKIYQNSSAFREDFDRNEALIEQATGVHTTLMRFPGGSNNAVAAQVGGRNIMKKIASEMTHAGFVYFDWNVSSGDAATNKVPALMIAENVLSQAKGKDKIIVLLHDSSSKTTTTEALPTIIQGLRQQGFAFDKVDNQCNSYQFTKP</sequence>
<dbReference type="Gene3D" id="3.20.20.370">
    <property type="entry name" value="Glycoside hydrolase/deacetylase"/>
    <property type="match status" value="1"/>
</dbReference>
<evidence type="ECO:0000259" key="2">
    <source>
        <dbReference type="PROSITE" id="PS51677"/>
    </source>
</evidence>
<feature type="chain" id="PRO_5039662550" evidence="1">
    <location>
        <begin position="22"/>
        <end position="285"/>
    </location>
</feature>